<feature type="chain" id="PRO_5017274967" evidence="1">
    <location>
        <begin position="21"/>
        <end position="558"/>
    </location>
</feature>
<feature type="signal peptide" evidence="1">
    <location>
        <begin position="1"/>
        <end position="20"/>
    </location>
</feature>
<dbReference type="EMBL" id="FOUI01000011">
    <property type="protein sequence ID" value="SFM66384.1"/>
    <property type="molecule type" value="Genomic_DNA"/>
</dbReference>
<dbReference type="InterPro" id="IPR025738">
    <property type="entry name" value="BatD"/>
</dbReference>
<accession>A0A1I4SPH0</accession>
<sequence>MTLGRLLLLLLLCLPGLAQASLEASVDRTRLVEGDTLELTLESPASSRLNRPDLTPLEQDFEVQGTRQLSLVSRLEGRNQPVTRWIITLLPRHSGLLEIPALVAEDAASAPIAIEVLSSSQAAQDRSAVLAPVFIDSEVDERHPYVQAQVVLTLRIYHSVSLYDDNSLSGLEIDGARVQRLGEPQQYTRIINGIRHGVSEVRYAIWPQRSGLLDIPSQLFSANVLEDRDPDQRFSPRTGRLVQVRSPSLSIEVRPIPPSYPANAVWLPAREVQLRQNWQPDPGLDLLTGEPLTRSLLVQARGLSPAQLPELASRLDDLAGMRQYADQPLLEQQIDEYGIIGIRTDSAALVAQQAGQFQLPEIRLPWWNTLTDQLETATLEPLTLSIISEDGQVSEDPALAGIQPAHTSNVRLWPWQLATLLLGVALGASLLQLWRTRRQLQALELPEEEEHLELDTQNNPLTDLQAACRSNQPADARKALEAWARRQHSDGLIGLSQQHAELGEALDDLNACLFGQSDTAWRGKSLWRAVRMVIQAQKREEMARQQQSQVLDTLYPQE</sequence>
<dbReference type="AlphaFoldDB" id="A0A1I4SPH0"/>
<evidence type="ECO:0000313" key="3">
    <source>
        <dbReference type="EMBL" id="SFM66384.1"/>
    </source>
</evidence>
<keyword evidence="4" id="KW-1185">Reference proteome</keyword>
<feature type="domain" description="DUF7939" evidence="2">
    <location>
        <begin position="458"/>
        <end position="535"/>
    </location>
</feature>
<dbReference type="PANTHER" id="PTHR40940:SF1">
    <property type="entry name" value="PROTEIN BATD"/>
    <property type="match status" value="1"/>
</dbReference>
<dbReference type="Pfam" id="PF13584">
    <property type="entry name" value="BatD"/>
    <property type="match status" value="1"/>
</dbReference>
<dbReference type="RefSeq" id="WP_093476557.1">
    <property type="nucleotide sequence ID" value="NZ_FOUI01000011.1"/>
</dbReference>
<dbReference type="Proteomes" id="UP000243629">
    <property type="component" value="Unassembled WGS sequence"/>
</dbReference>
<dbReference type="PANTHER" id="PTHR40940">
    <property type="entry name" value="PROTEIN BATD-RELATED"/>
    <property type="match status" value="1"/>
</dbReference>
<keyword evidence="1" id="KW-0732">Signal</keyword>
<dbReference type="STRING" id="1720063.SAMN05216217_1111"/>
<protein>
    <submittedName>
        <fullName evidence="3">Oxygen tolerance</fullName>
    </submittedName>
</protein>
<evidence type="ECO:0000256" key="1">
    <source>
        <dbReference type="SAM" id="SignalP"/>
    </source>
</evidence>
<dbReference type="Pfam" id="PF25607">
    <property type="entry name" value="DUF7939"/>
    <property type="match status" value="1"/>
</dbReference>
<organism evidence="3 4">
    <name type="scientific">Halopseudomonas yangmingensis</name>
    <dbReference type="NCBI Taxonomy" id="1720063"/>
    <lineage>
        <taxon>Bacteria</taxon>
        <taxon>Pseudomonadati</taxon>
        <taxon>Pseudomonadota</taxon>
        <taxon>Gammaproteobacteria</taxon>
        <taxon>Pseudomonadales</taxon>
        <taxon>Pseudomonadaceae</taxon>
        <taxon>Halopseudomonas</taxon>
    </lineage>
</organism>
<dbReference type="OrthoDB" id="5293418at2"/>
<name>A0A1I4SPH0_9GAMM</name>
<evidence type="ECO:0000313" key="4">
    <source>
        <dbReference type="Proteomes" id="UP000243629"/>
    </source>
</evidence>
<reference evidence="4" key="1">
    <citation type="submission" date="2016-10" db="EMBL/GenBank/DDBJ databases">
        <authorList>
            <person name="Varghese N."/>
            <person name="Submissions S."/>
        </authorList>
    </citation>
    <scope>NUCLEOTIDE SEQUENCE [LARGE SCALE GENOMIC DNA]</scope>
    <source>
        <strain evidence="4">DSM 24213</strain>
    </source>
</reference>
<evidence type="ECO:0000259" key="2">
    <source>
        <dbReference type="Pfam" id="PF25607"/>
    </source>
</evidence>
<proteinExistence type="predicted"/>
<gene>
    <name evidence="3" type="ORF">SAMN05216217_1111</name>
</gene>
<dbReference type="InterPro" id="IPR057699">
    <property type="entry name" value="DUF7939"/>
</dbReference>